<accession>A0ABY3NCB8</accession>
<organism evidence="1 2">
    <name type="scientific">Elizabethkingia miricola</name>
    <name type="common">Chryseobacterium miricola</name>
    <dbReference type="NCBI Taxonomy" id="172045"/>
    <lineage>
        <taxon>Bacteria</taxon>
        <taxon>Pseudomonadati</taxon>
        <taxon>Bacteroidota</taxon>
        <taxon>Flavobacteriia</taxon>
        <taxon>Flavobacteriales</taxon>
        <taxon>Weeksellaceae</taxon>
        <taxon>Elizabethkingia</taxon>
    </lineage>
</organism>
<name>A0ABY3NCB8_ELIMR</name>
<evidence type="ECO:0000313" key="2">
    <source>
        <dbReference type="Proteomes" id="UP000324513"/>
    </source>
</evidence>
<dbReference type="RefSeq" id="WP_059154818.1">
    <property type="nucleotide sequence ID" value="NZ_FLSS01000004.1"/>
</dbReference>
<reference evidence="1 2" key="1">
    <citation type="submission" date="2019-07" db="EMBL/GenBank/DDBJ databases">
        <title>Genomic Encyclopedia of Archaeal and Bacterial Type Strains, Phase II (KMG-II): from individual species to whole genera.</title>
        <authorList>
            <person name="Goeker M."/>
        </authorList>
    </citation>
    <scope>NUCLEOTIDE SEQUENCE [LARGE SCALE GENOMIC DNA]</scope>
    <source>
        <strain evidence="1 2">DSM 14571</strain>
    </source>
</reference>
<evidence type="ECO:0000313" key="1">
    <source>
        <dbReference type="EMBL" id="TYO84966.1"/>
    </source>
</evidence>
<dbReference type="Proteomes" id="UP000324513">
    <property type="component" value="Unassembled WGS sequence"/>
</dbReference>
<keyword evidence="2" id="KW-1185">Reference proteome</keyword>
<protein>
    <recommendedName>
        <fullName evidence="3">Peptide modification target</fullName>
    </recommendedName>
</protein>
<proteinExistence type="predicted"/>
<dbReference type="EMBL" id="VNHK01000017">
    <property type="protein sequence ID" value="TYO84966.1"/>
    <property type="molecule type" value="Genomic_DNA"/>
</dbReference>
<sequence length="85" mass="9243">MKNLNFLKGKNPLTREKLKNVSGGKLPGGGCSNADTYTYRNQCGTLLRQDSYNVDRPYDSNCYGSESGSVVLHAHNVIVNDGTSC</sequence>
<gene>
    <name evidence="1" type="ORF">LX74_03771</name>
</gene>
<evidence type="ECO:0008006" key="3">
    <source>
        <dbReference type="Google" id="ProtNLM"/>
    </source>
</evidence>
<comment type="caution">
    <text evidence="1">The sequence shown here is derived from an EMBL/GenBank/DDBJ whole genome shotgun (WGS) entry which is preliminary data.</text>
</comment>